<dbReference type="GO" id="GO:0003700">
    <property type="term" value="F:DNA-binding transcription factor activity"/>
    <property type="evidence" value="ECO:0007669"/>
    <property type="project" value="InterPro"/>
</dbReference>
<dbReference type="InterPro" id="IPR009057">
    <property type="entry name" value="Homeodomain-like_sf"/>
</dbReference>
<dbReference type="GO" id="GO:0000976">
    <property type="term" value="F:transcription cis-regulatory region binding"/>
    <property type="evidence" value="ECO:0007669"/>
    <property type="project" value="TreeGrafter"/>
</dbReference>
<reference evidence="5 6" key="1">
    <citation type="submission" date="2019-03" db="EMBL/GenBank/DDBJ databases">
        <title>Genomic Encyclopedia of Type Strains, Phase III (KMG-III): the genomes of soil and plant-associated and newly described type strains.</title>
        <authorList>
            <person name="Whitman W."/>
        </authorList>
    </citation>
    <scope>NUCLEOTIDE SEQUENCE [LARGE SCALE GENOMIC DNA]</scope>
    <source>
        <strain evidence="5 6">CECT 7378</strain>
    </source>
</reference>
<dbReference type="Pfam" id="PF12833">
    <property type="entry name" value="HTH_18"/>
    <property type="match status" value="1"/>
</dbReference>
<keyword evidence="2" id="KW-0238">DNA-binding</keyword>
<proteinExistence type="predicted"/>
<accession>A0A4R6MGR0</accession>
<evidence type="ECO:0000256" key="3">
    <source>
        <dbReference type="ARBA" id="ARBA00023163"/>
    </source>
</evidence>
<dbReference type="RefSeq" id="WP_133502810.1">
    <property type="nucleotide sequence ID" value="NZ_SNXC01000009.1"/>
</dbReference>
<dbReference type="GO" id="GO:0005829">
    <property type="term" value="C:cytosol"/>
    <property type="evidence" value="ECO:0007669"/>
    <property type="project" value="TreeGrafter"/>
</dbReference>
<dbReference type="PRINTS" id="PR00032">
    <property type="entry name" value="HTHARAC"/>
</dbReference>
<dbReference type="EMBL" id="SNXC01000009">
    <property type="protein sequence ID" value="TDO99990.1"/>
    <property type="molecule type" value="Genomic_DNA"/>
</dbReference>
<gene>
    <name evidence="5" type="ORF">DFP79_1009</name>
</gene>
<keyword evidence="3" id="KW-0804">Transcription</keyword>
<dbReference type="AlphaFoldDB" id="A0A4R6MGR0"/>
<dbReference type="OrthoDB" id="5582699at2"/>
<keyword evidence="1" id="KW-0805">Transcription regulation</keyword>
<feature type="domain" description="HTH araC/xylS-type" evidence="4">
    <location>
        <begin position="245"/>
        <end position="343"/>
    </location>
</feature>
<keyword evidence="6" id="KW-1185">Reference proteome</keyword>
<sequence length="359" mass="41167">MNAKASVPMSSVRFLLEAVKAKGHCIPTLLESLDIDPSFIDKNDTFPAYEYGMLYQKIIWLEQDESFAMLSGGKMPNGTFRMMCLCIIHARSLSKALYRCSDFFEVCRSPTIKPVLIKKGRYALVTFAPVDIIANDFTEDMMANEPIEKIRTTMSIWHHFISWLIGRRLVLKAAYFMANRPSDVEYYKTLFQSEVKFSQHANALVFPATYLDMPIVQTEETLRGFLKTAPYQLLVMVENDNSLKSQVMALIGKDFSRELPSADEVASTLNMSVSTLRRRLSDESTSYQQIKDECRKEAAITYMNVPRLSINDIASLMGFDEPSAFFRSFKKWTGMTPGEYRKSEQYVRFEKSLNERISN</sequence>
<dbReference type="Gene3D" id="1.10.10.60">
    <property type="entry name" value="Homeodomain-like"/>
    <property type="match status" value="1"/>
</dbReference>
<organism evidence="5 6">
    <name type="scientific">Marinomonas balearica</name>
    <dbReference type="NCBI Taxonomy" id="491947"/>
    <lineage>
        <taxon>Bacteria</taxon>
        <taxon>Pseudomonadati</taxon>
        <taxon>Pseudomonadota</taxon>
        <taxon>Gammaproteobacteria</taxon>
        <taxon>Oceanospirillales</taxon>
        <taxon>Oceanospirillaceae</taxon>
        <taxon>Marinomonas</taxon>
    </lineage>
</organism>
<protein>
    <submittedName>
        <fullName evidence="5">AraC family transcriptional regulator</fullName>
    </submittedName>
</protein>
<dbReference type="InterPro" id="IPR018060">
    <property type="entry name" value="HTH_AraC"/>
</dbReference>
<evidence type="ECO:0000313" key="5">
    <source>
        <dbReference type="EMBL" id="TDO99990.1"/>
    </source>
</evidence>
<dbReference type="Proteomes" id="UP000294656">
    <property type="component" value="Unassembled WGS sequence"/>
</dbReference>
<evidence type="ECO:0000259" key="4">
    <source>
        <dbReference type="PROSITE" id="PS01124"/>
    </source>
</evidence>
<evidence type="ECO:0000256" key="1">
    <source>
        <dbReference type="ARBA" id="ARBA00023015"/>
    </source>
</evidence>
<dbReference type="PANTHER" id="PTHR47894:SF1">
    <property type="entry name" value="HTH-TYPE TRANSCRIPTIONAL REGULATOR VQSM"/>
    <property type="match status" value="1"/>
</dbReference>
<evidence type="ECO:0000256" key="2">
    <source>
        <dbReference type="ARBA" id="ARBA00023125"/>
    </source>
</evidence>
<evidence type="ECO:0000313" key="6">
    <source>
        <dbReference type="Proteomes" id="UP000294656"/>
    </source>
</evidence>
<dbReference type="PROSITE" id="PS01124">
    <property type="entry name" value="HTH_ARAC_FAMILY_2"/>
    <property type="match status" value="1"/>
</dbReference>
<dbReference type="SUPFAM" id="SSF46689">
    <property type="entry name" value="Homeodomain-like"/>
    <property type="match status" value="1"/>
</dbReference>
<dbReference type="PANTHER" id="PTHR47894">
    <property type="entry name" value="HTH-TYPE TRANSCRIPTIONAL REGULATOR GADX"/>
    <property type="match status" value="1"/>
</dbReference>
<dbReference type="InterPro" id="IPR020449">
    <property type="entry name" value="Tscrpt_reg_AraC-type_HTH"/>
</dbReference>
<dbReference type="Pfam" id="PF12625">
    <property type="entry name" value="Arabinose_bd"/>
    <property type="match status" value="1"/>
</dbReference>
<dbReference type="InterPro" id="IPR032687">
    <property type="entry name" value="AraC-type_N"/>
</dbReference>
<comment type="caution">
    <text evidence="5">The sequence shown here is derived from an EMBL/GenBank/DDBJ whole genome shotgun (WGS) entry which is preliminary data.</text>
</comment>
<name>A0A4R6MGR0_9GAMM</name>
<dbReference type="SMART" id="SM00342">
    <property type="entry name" value="HTH_ARAC"/>
    <property type="match status" value="1"/>
</dbReference>